<name>A0A2G3AGZ5_CAPAN</name>
<organism evidence="4 5">
    <name type="scientific">Capsicum annuum</name>
    <name type="common">Capsicum pepper</name>
    <dbReference type="NCBI Taxonomy" id="4072"/>
    <lineage>
        <taxon>Eukaryota</taxon>
        <taxon>Viridiplantae</taxon>
        <taxon>Streptophyta</taxon>
        <taxon>Embryophyta</taxon>
        <taxon>Tracheophyta</taxon>
        <taxon>Spermatophyta</taxon>
        <taxon>Magnoliopsida</taxon>
        <taxon>eudicotyledons</taxon>
        <taxon>Gunneridae</taxon>
        <taxon>Pentapetalae</taxon>
        <taxon>asterids</taxon>
        <taxon>lamiids</taxon>
        <taxon>Solanales</taxon>
        <taxon>Solanaceae</taxon>
        <taxon>Solanoideae</taxon>
        <taxon>Capsiceae</taxon>
        <taxon>Capsicum</taxon>
    </lineage>
</organism>
<dbReference type="EMBL" id="AYRZ02000001">
    <property type="protein sequence ID" value="PHT93516.1"/>
    <property type="molecule type" value="Genomic_DNA"/>
</dbReference>
<dbReference type="InterPro" id="IPR000504">
    <property type="entry name" value="RRM_dom"/>
</dbReference>
<dbReference type="SUPFAM" id="SSF54928">
    <property type="entry name" value="RNA-binding domain, RBD"/>
    <property type="match status" value="1"/>
</dbReference>
<sequence length="336" mass="38292">MATLRRSLLNPQAPAYVPISHTNNTLLYPPPLFPSMPYHFFTPPPPPPPPPSVLLPPPPPPPTVLLPPPSPSPPPPPSVVSAPQEINVRRQPTVITRWGSSIPPRFRRGGRGFCPANNGKRGGFGRGSSSNEGSFRRRSIENNERRVVCYEKRPRVNGLKKHEVIPINLRNKNNTSTSTVMIKNIPYHYSREMLMQFLDEHCYLENQKTRDSNGEKIIFAYDFLYLPMDFKNKRSKGYAFVNFTDHRTVRKFFWAFNDKLNVFPGSARRVEVVTAKIQGKEGLVNRFKETRFECESEGFLPVWFRPPRDGYGESVQMITVGKCKVTPSCSYILKKP</sequence>
<dbReference type="Gramene" id="PHT93516">
    <property type="protein sequence ID" value="PHT93516"/>
    <property type="gene ID" value="T459_01398"/>
</dbReference>
<keyword evidence="5" id="KW-1185">Reference proteome</keyword>
<feature type="region of interest" description="Disordered" evidence="2">
    <location>
        <begin position="48"/>
        <end position="81"/>
    </location>
</feature>
<evidence type="ECO:0000256" key="1">
    <source>
        <dbReference type="PROSITE-ProRule" id="PRU00176"/>
    </source>
</evidence>
<accession>A0A2G3AGZ5</accession>
<feature type="region of interest" description="Disordered" evidence="2">
    <location>
        <begin position="99"/>
        <end position="138"/>
    </location>
</feature>
<gene>
    <name evidence="4" type="ORF">T459_01398</name>
</gene>
<dbReference type="SUPFAM" id="SSF101447">
    <property type="entry name" value="Formin homology 2 domain (FH2 domain)"/>
    <property type="match status" value="1"/>
</dbReference>
<evidence type="ECO:0000256" key="2">
    <source>
        <dbReference type="SAM" id="MobiDB-lite"/>
    </source>
</evidence>
<dbReference type="InterPro" id="IPR012677">
    <property type="entry name" value="Nucleotide-bd_a/b_plait_sf"/>
</dbReference>
<dbReference type="InterPro" id="IPR007201">
    <property type="entry name" value="Mei2-like_Rrm_C"/>
</dbReference>
<dbReference type="OMA" id="QTINPPY"/>
<protein>
    <recommendedName>
        <fullName evidence="3">RRM domain-containing protein</fullName>
    </recommendedName>
</protein>
<dbReference type="Pfam" id="PF04059">
    <property type="entry name" value="RRM_2"/>
    <property type="match status" value="1"/>
</dbReference>
<dbReference type="InterPro" id="IPR035979">
    <property type="entry name" value="RBD_domain_sf"/>
</dbReference>
<dbReference type="Gene3D" id="3.30.70.330">
    <property type="match status" value="1"/>
</dbReference>
<reference evidence="4 5" key="2">
    <citation type="journal article" date="2017" name="Genome Biol.">
        <title>New reference genome sequences of hot pepper reveal the massive evolution of plant disease-resistance genes by retroduplication.</title>
        <authorList>
            <person name="Kim S."/>
            <person name="Park J."/>
            <person name="Yeom S.I."/>
            <person name="Kim Y.M."/>
            <person name="Seo E."/>
            <person name="Kim K.T."/>
            <person name="Kim M.S."/>
            <person name="Lee J.M."/>
            <person name="Cheong K."/>
            <person name="Shin H.S."/>
            <person name="Kim S.B."/>
            <person name="Han K."/>
            <person name="Lee J."/>
            <person name="Park M."/>
            <person name="Lee H.A."/>
            <person name="Lee H.Y."/>
            <person name="Lee Y."/>
            <person name="Oh S."/>
            <person name="Lee J.H."/>
            <person name="Choi E."/>
            <person name="Choi E."/>
            <person name="Lee S.E."/>
            <person name="Jeon J."/>
            <person name="Kim H."/>
            <person name="Choi G."/>
            <person name="Song H."/>
            <person name="Lee J."/>
            <person name="Lee S.C."/>
            <person name="Kwon J.K."/>
            <person name="Lee H.Y."/>
            <person name="Koo N."/>
            <person name="Hong Y."/>
            <person name="Kim R.W."/>
            <person name="Kang W.H."/>
            <person name="Huh J.H."/>
            <person name="Kang B.C."/>
            <person name="Yang T.J."/>
            <person name="Lee Y.H."/>
            <person name="Bennetzen J.L."/>
            <person name="Choi D."/>
        </authorList>
    </citation>
    <scope>NUCLEOTIDE SEQUENCE [LARGE SCALE GENOMIC DNA]</scope>
    <source>
        <strain evidence="5">cv. CM334</strain>
    </source>
</reference>
<reference evidence="4 5" key="1">
    <citation type="journal article" date="2014" name="Nat. Genet.">
        <title>Genome sequence of the hot pepper provides insights into the evolution of pungency in Capsicum species.</title>
        <authorList>
            <person name="Kim S."/>
            <person name="Park M."/>
            <person name="Yeom S.I."/>
            <person name="Kim Y.M."/>
            <person name="Lee J.M."/>
            <person name="Lee H.A."/>
            <person name="Seo E."/>
            <person name="Choi J."/>
            <person name="Cheong K."/>
            <person name="Kim K.T."/>
            <person name="Jung K."/>
            <person name="Lee G.W."/>
            <person name="Oh S.K."/>
            <person name="Bae C."/>
            <person name="Kim S.B."/>
            <person name="Lee H.Y."/>
            <person name="Kim S.Y."/>
            <person name="Kim M.S."/>
            <person name="Kang B.C."/>
            <person name="Jo Y.D."/>
            <person name="Yang H.B."/>
            <person name="Jeong H.J."/>
            <person name="Kang W.H."/>
            <person name="Kwon J.K."/>
            <person name="Shin C."/>
            <person name="Lim J.Y."/>
            <person name="Park J.H."/>
            <person name="Huh J.H."/>
            <person name="Kim J.S."/>
            <person name="Kim B.D."/>
            <person name="Cohen O."/>
            <person name="Paran I."/>
            <person name="Suh M.C."/>
            <person name="Lee S.B."/>
            <person name="Kim Y.K."/>
            <person name="Shin Y."/>
            <person name="Noh S.J."/>
            <person name="Park J."/>
            <person name="Seo Y.S."/>
            <person name="Kwon S.Y."/>
            <person name="Kim H.A."/>
            <person name="Park J.M."/>
            <person name="Kim H.J."/>
            <person name="Choi S.B."/>
            <person name="Bosland P.W."/>
            <person name="Reeves G."/>
            <person name="Jo S.H."/>
            <person name="Lee B.W."/>
            <person name="Cho H.T."/>
            <person name="Choi H.S."/>
            <person name="Lee M.S."/>
            <person name="Yu Y."/>
            <person name="Do Choi Y."/>
            <person name="Park B.S."/>
            <person name="van Deynze A."/>
            <person name="Ashrafi H."/>
            <person name="Hill T."/>
            <person name="Kim W.T."/>
            <person name="Pai H.S."/>
            <person name="Ahn H.K."/>
            <person name="Yeam I."/>
            <person name="Giovannoni J.J."/>
            <person name="Rose J.K."/>
            <person name="Sorensen I."/>
            <person name="Lee S.J."/>
            <person name="Kim R.W."/>
            <person name="Choi I.Y."/>
            <person name="Choi B.S."/>
            <person name="Lim J.S."/>
            <person name="Lee Y.H."/>
            <person name="Choi D."/>
        </authorList>
    </citation>
    <scope>NUCLEOTIDE SEQUENCE [LARGE SCALE GENOMIC DNA]</scope>
    <source>
        <strain evidence="5">cv. CM334</strain>
    </source>
</reference>
<dbReference type="Proteomes" id="UP000222542">
    <property type="component" value="Unassembled WGS sequence"/>
</dbReference>
<feature type="compositionally biased region" description="Pro residues" evidence="2">
    <location>
        <begin position="48"/>
        <end position="78"/>
    </location>
</feature>
<dbReference type="PROSITE" id="PS50102">
    <property type="entry name" value="RRM"/>
    <property type="match status" value="1"/>
</dbReference>
<proteinExistence type="predicted"/>
<dbReference type="AlphaFoldDB" id="A0A2G3AGZ5"/>
<evidence type="ECO:0000313" key="4">
    <source>
        <dbReference type="EMBL" id="PHT93516.1"/>
    </source>
</evidence>
<feature type="domain" description="RRM" evidence="3">
    <location>
        <begin position="178"/>
        <end position="277"/>
    </location>
</feature>
<evidence type="ECO:0000259" key="3">
    <source>
        <dbReference type="PROSITE" id="PS50102"/>
    </source>
</evidence>
<evidence type="ECO:0000313" key="5">
    <source>
        <dbReference type="Proteomes" id="UP000222542"/>
    </source>
</evidence>
<keyword evidence="1" id="KW-0694">RNA-binding</keyword>
<dbReference type="GO" id="GO:1990904">
    <property type="term" value="C:ribonucleoprotein complex"/>
    <property type="evidence" value="ECO:0000318"/>
    <property type="project" value="GO_Central"/>
</dbReference>
<comment type="caution">
    <text evidence="4">The sequence shown here is derived from an EMBL/GenBank/DDBJ whole genome shotgun (WGS) entry which is preliminary data.</text>
</comment>
<dbReference type="GO" id="GO:0003723">
    <property type="term" value="F:RNA binding"/>
    <property type="evidence" value="ECO:0000318"/>
    <property type="project" value="GO_Central"/>
</dbReference>